<protein>
    <submittedName>
        <fullName evidence="1">Uncharacterized protein</fullName>
    </submittedName>
</protein>
<dbReference type="PaxDb" id="4081-Solyc10g084360.1.1"/>
<dbReference type="Proteomes" id="UP000004994">
    <property type="component" value="Chromosome 10"/>
</dbReference>
<keyword evidence="2" id="KW-1185">Reference proteome</keyword>
<dbReference type="EnsemblPlants" id="Solyc10g084360.1.1">
    <property type="protein sequence ID" value="Solyc10g084360.1.1.1"/>
    <property type="gene ID" value="Solyc10g084360.1"/>
</dbReference>
<organism evidence="1">
    <name type="scientific">Solanum lycopersicum</name>
    <name type="common">Tomato</name>
    <name type="synonym">Lycopersicon esculentum</name>
    <dbReference type="NCBI Taxonomy" id="4081"/>
    <lineage>
        <taxon>Eukaryota</taxon>
        <taxon>Viridiplantae</taxon>
        <taxon>Streptophyta</taxon>
        <taxon>Embryophyta</taxon>
        <taxon>Tracheophyta</taxon>
        <taxon>Spermatophyta</taxon>
        <taxon>Magnoliopsida</taxon>
        <taxon>eudicotyledons</taxon>
        <taxon>Gunneridae</taxon>
        <taxon>Pentapetalae</taxon>
        <taxon>asterids</taxon>
        <taxon>lamiids</taxon>
        <taxon>Solanales</taxon>
        <taxon>Solanaceae</taxon>
        <taxon>Solanoideae</taxon>
        <taxon>Solaneae</taxon>
        <taxon>Solanum</taxon>
        <taxon>Solanum subgen. Lycopersicon</taxon>
    </lineage>
</organism>
<reference evidence="1" key="1">
    <citation type="journal article" date="2012" name="Nature">
        <title>The tomato genome sequence provides insights into fleshy fruit evolution.</title>
        <authorList>
            <consortium name="Tomato Genome Consortium"/>
        </authorList>
    </citation>
    <scope>NUCLEOTIDE SEQUENCE [LARGE SCALE GENOMIC DNA]</scope>
    <source>
        <strain evidence="1">cv. Heinz 1706</strain>
    </source>
</reference>
<accession>A0A3Q7IMM5</accession>
<evidence type="ECO:0000313" key="2">
    <source>
        <dbReference type="Proteomes" id="UP000004994"/>
    </source>
</evidence>
<dbReference type="AlphaFoldDB" id="A0A3Q7IMM5"/>
<evidence type="ECO:0000313" key="1">
    <source>
        <dbReference type="EnsemblPlants" id="Solyc10g084360.1.1.1"/>
    </source>
</evidence>
<name>A0A3Q7IMM5_SOLLC</name>
<reference evidence="1" key="2">
    <citation type="submission" date="2019-01" db="UniProtKB">
        <authorList>
            <consortium name="EnsemblPlants"/>
        </authorList>
    </citation>
    <scope>IDENTIFICATION</scope>
    <source>
        <strain evidence="1">cv. Heinz 1706</strain>
    </source>
</reference>
<proteinExistence type="predicted"/>
<dbReference type="InParanoid" id="A0A3Q7IMM5"/>
<dbReference type="Gramene" id="Solyc10g084360.1.1">
    <property type="protein sequence ID" value="Solyc10g084360.1.1.1"/>
    <property type="gene ID" value="Solyc10g084360.1"/>
</dbReference>
<sequence>MTSLFRHRVRLSGVFRNVGVDVSDNVGTDRSLHHGGKRNGACGGATVSSHVIFE</sequence>